<dbReference type="EMBL" id="VOTZ01000009">
    <property type="protein sequence ID" value="MCQ1538438.1"/>
    <property type="molecule type" value="Genomic_DNA"/>
</dbReference>
<reference evidence="3 4" key="1">
    <citation type="submission" date="2019-08" db="EMBL/GenBank/DDBJ databases">
        <authorList>
            <person name="Chen S.-C."/>
            <person name="Lai M.-C."/>
            <person name="You Y.-T."/>
        </authorList>
    </citation>
    <scope>NUCLEOTIDE SEQUENCE [LARGE SCALE GENOMIC DNA]</scope>
    <source>
        <strain evidence="3 4">P2F9704a</strain>
    </source>
</reference>
<evidence type="ECO:0000313" key="3">
    <source>
        <dbReference type="EMBL" id="MCQ1538438.1"/>
    </source>
</evidence>
<dbReference type="InterPro" id="IPR027417">
    <property type="entry name" value="P-loop_NTPase"/>
</dbReference>
<accession>A0ABD4THL2</accession>
<keyword evidence="4" id="KW-1185">Reference proteome</keyword>
<sequence>MDRFIISNEHYSYTMILKSELRKILRSQREAIERRKPGVTRQDLIRVKPLHNFAIIISGIRRCGKSTLLVQSMKREEEFYYLNFEDPRLADFEIRDIEMLEEAFSEEFHEADLYYFDEIQNISGWESYVRYLLENEKKVVITGSNASLLSRELGTKLTGRNLRIELFPFSYHEYLEYMEREDSADSFGEYLASGGFPEYLRTEMDEVLQNLLLDIIARDIIFRNPVKNPHIVTEIAVYLLGNTSREFTLSKLQKIFSAIGSVTTIASYVDLLEDAYIIFTLPRFSYSQKTRQINPKKVYAIDNGLIRANSIQFSDDSGRFLENHVFLELRKRYRELFYFREKGECDFLVKEKTKITKAIQVCYELTTRNKKREIEGLTEAMEYFGLDVGYILTLDQEEDILVAGKRISVIPARKFEY</sequence>
<proteinExistence type="predicted"/>
<dbReference type="SUPFAM" id="SSF52540">
    <property type="entry name" value="P-loop containing nucleoside triphosphate hydrolases"/>
    <property type="match status" value="1"/>
</dbReference>
<keyword evidence="3" id="KW-0547">Nucleotide-binding</keyword>
<organism evidence="3 4">
    <name type="scientific">Methanocalculus taiwanensis</name>
    <dbReference type="NCBI Taxonomy" id="106207"/>
    <lineage>
        <taxon>Archaea</taxon>
        <taxon>Methanobacteriati</taxon>
        <taxon>Methanobacteriota</taxon>
        <taxon>Stenosarchaea group</taxon>
        <taxon>Methanomicrobia</taxon>
        <taxon>Methanomicrobiales</taxon>
        <taxon>Methanocalculaceae</taxon>
        <taxon>Methanocalculus</taxon>
    </lineage>
</organism>
<gene>
    <name evidence="3" type="ORF">FTO68_05485</name>
</gene>
<comment type="caution">
    <text evidence="3">The sequence shown here is derived from an EMBL/GenBank/DDBJ whole genome shotgun (WGS) entry which is preliminary data.</text>
</comment>
<dbReference type="InterPro" id="IPR025420">
    <property type="entry name" value="DUF4143"/>
</dbReference>
<evidence type="ECO:0000259" key="2">
    <source>
        <dbReference type="Pfam" id="PF13635"/>
    </source>
</evidence>
<dbReference type="GO" id="GO:0005524">
    <property type="term" value="F:ATP binding"/>
    <property type="evidence" value="ECO:0007669"/>
    <property type="project" value="UniProtKB-KW"/>
</dbReference>
<dbReference type="Pfam" id="PF13173">
    <property type="entry name" value="AAA_14"/>
    <property type="match status" value="1"/>
</dbReference>
<dbReference type="AlphaFoldDB" id="A0ABD4THL2"/>
<dbReference type="InterPro" id="IPR041682">
    <property type="entry name" value="AAA_14"/>
</dbReference>
<evidence type="ECO:0000259" key="1">
    <source>
        <dbReference type="Pfam" id="PF13173"/>
    </source>
</evidence>
<feature type="domain" description="DUF4143" evidence="2">
    <location>
        <begin position="218"/>
        <end position="363"/>
    </location>
</feature>
<dbReference type="Pfam" id="PF13635">
    <property type="entry name" value="DUF4143"/>
    <property type="match status" value="1"/>
</dbReference>
<dbReference type="PANTHER" id="PTHR33295">
    <property type="entry name" value="ATPASE"/>
    <property type="match status" value="1"/>
</dbReference>
<name>A0ABD4THL2_9EURY</name>
<feature type="domain" description="AAA" evidence="1">
    <location>
        <begin position="53"/>
        <end position="175"/>
    </location>
</feature>
<protein>
    <submittedName>
        <fullName evidence="3">ATP-binding protein</fullName>
    </submittedName>
</protein>
<keyword evidence="3" id="KW-0067">ATP-binding</keyword>
<evidence type="ECO:0000313" key="4">
    <source>
        <dbReference type="Proteomes" id="UP001524383"/>
    </source>
</evidence>
<dbReference type="Proteomes" id="UP001524383">
    <property type="component" value="Unassembled WGS sequence"/>
</dbReference>
<dbReference type="PANTHER" id="PTHR33295:SF8">
    <property type="entry name" value="AAA+ ATPASE DOMAIN-CONTAINING PROTEIN"/>
    <property type="match status" value="1"/>
</dbReference>